<gene>
    <name evidence="14" type="ORF">GM418_14735</name>
</gene>
<feature type="transmembrane region" description="Helical" evidence="13">
    <location>
        <begin position="74"/>
        <end position="96"/>
    </location>
</feature>
<dbReference type="Pfam" id="PF02386">
    <property type="entry name" value="TrkH"/>
    <property type="match status" value="1"/>
</dbReference>
<evidence type="ECO:0000256" key="6">
    <source>
        <dbReference type="ARBA" id="ARBA00022538"/>
    </source>
</evidence>
<dbReference type="PIRSF" id="PIRSF006247">
    <property type="entry name" value="TrkH"/>
    <property type="match status" value="1"/>
</dbReference>
<keyword evidence="9 13" id="KW-1133">Transmembrane helix</keyword>
<evidence type="ECO:0000256" key="4">
    <source>
        <dbReference type="ARBA" id="ARBA00022475"/>
    </source>
</evidence>
<evidence type="ECO:0000256" key="3">
    <source>
        <dbReference type="ARBA" id="ARBA00022448"/>
    </source>
</evidence>
<feature type="transmembrane region" description="Helical" evidence="13">
    <location>
        <begin position="276"/>
        <end position="296"/>
    </location>
</feature>
<feature type="transmembrane region" description="Helical" evidence="13">
    <location>
        <begin position="141"/>
        <end position="167"/>
    </location>
</feature>
<feature type="binding site" evidence="12">
    <location>
        <position position="117"/>
    </location>
    <ligand>
        <name>K(+)</name>
        <dbReference type="ChEBI" id="CHEBI:29103"/>
    </ligand>
</feature>
<evidence type="ECO:0000256" key="11">
    <source>
        <dbReference type="ARBA" id="ARBA00023136"/>
    </source>
</evidence>
<name>A0A6I6JUD1_9BACT</name>
<evidence type="ECO:0000256" key="5">
    <source>
        <dbReference type="ARBA" id="ARBA00022519"/>
    </source>
</evidence>
<sequence length="486" mass="53894">MFKAKINPSLIIHFLSIVISFESLFMFLAVFISALNHESITQKLLLSSVFAFVLGLLLNILTKNQRHSEPSRKESFFIVSISWFMLGLIGTIPYLVTGTIPNFVNAFFESISGFTTTGSSILADIESLPKSILFWRAETHWIGGMGIIVLVVAVMPFLNINGIYLFYSEISSVTDEKISTKIRYAARNMWLVYIGLTFIEIVFLLIGKMSLFDSVCHAFATVATGGFSTKNDSIAGFSPYIQYIITLFMLLSGINFSLHVILLKGKFRTVIKNEELRLYLFIILVIGATITGLLYFEQHLKLEQAFRDSVFQVVSVLTATGFATADYLKWPEQATLLIALLMLIGASSGSTGGGVKVIRHLISLKKIRHSFKTLIKPNVVNVIRYNGSAVQSEYISGVLAFVILYYLILMVSTLIMMSFGQDAATSFGASATCMGGIGPGFGTVGPVSNFLHLPDGAKYFLTILMVIGRLEIYSVLIIFTRTFWRL</sequence>
<feature type="transmembrane region" description="Helical" evidence="13">
    <location>
        <begin position="459"/>
        <end position="479"/>
    </location>
</feature>
<dbReference type="GO" id="GO:0005886">
    <property type="term" value="C:plasma membrane"/>
    <property type="evidence" value="ECO:0007669"/>
    <property type="project" value="UniProtKB-SubCell"/>
</dbReference>
<reference evidence="14 15" key="1">
    <citation type="submission" date="2019-11" db="EMBL/GenBank/DDBJ databases">
        <authorList>
            <person name="Zheng R.K."/>
            <person name="Sun C.M."/>
        </authorList>
    </citation>
    <scope>NUCLEOTIDE SEQUENCE [LARGE SCALE GENOMIC DNA]</scope>
    <source>
        <strain evidence="14 15">WC007</strain>
    </source>
</reference>
<dbReference type="KEGG" id="mcos:GM418_14735"/>
<keyword evidence="11 13" id="KW-0472">Membrane</keyword>
<evidence type="ECO:0000256" key="10">
    <source>
        <dbReference type="ARBA" id="ARBA00023065"/>
    </source>
</evidence>
<evidence type="ECO:0000256" key="8">
    <source>
        <dbReference type="ARBA" id="ARBA00022958"/>
    </source>
</evidence>
<evidence type="ECO:0000256" key="1">
    <source>
        <dbReference type="ARBA" id="ARBA00004429"/>
    </source>
</evidence>
<feature type="transmembrane region" description="Helical" evidence="13">
    <location>
        <begin position="44"/>
        <end position="62"/>
    </location>
</feature>
<keyword evidence="4" id="KW-1003">Cell membrane</keyword>
<feature type="binding site" evidence="12">
    <location>
        <position position="225"/>
    </location>
    <ligand>
        <name>K(+)</name>
        <dbReference type="ChEBI" id="CHEBI:29103"/>
    </ligand>
</feature>
<dbReference type="AlphaFoldDB" id="A0A6I6JUD1"/>
<dbReference type="Proteomes" id="UP000428260">
    <property type="component" value="Chromosome"/>
</dbReference>
<keyword evidence="12" id="KW-0479">Metal-binding</keyword>
<protein>
    <submittedName>
        <fullName evidence="14">TrkH family potassium uptake protein</fullName>
    </submittedName>
</protein>
<evidence type="ECO:0000256" key="12">
    <source>
        <dbReference type="PIRSR" id="PIRSR006247-1"/>
    </source>
</evidence>
<evidence type="ECO:0000256" key="2">
    <source>
        <dbReference type="ARBA" id="ARBA00009137"/>
    </source>
</evidence>
<accession>A0A6I6JUD1</accession>
<evidence type="ECO:0000313" key="14">
    <source>
        <dbReference type="EMBL" id="QGY44879.1"/>
    </source>
</evidence>
<evidence type="ECO:0000256" key="7">
    <source>
        <dbReference type="ARBA" id="ARBA00022692"/>
    </source>
</evidence>
<feature type="transmembrane region" description="Helical" evidence="13">
    <location>
        <begin position="240"/>
        <end position="264"/>
    </location>
</feature>
<feature type="binding site" evidence="12">
    <location>
        <position position="116"/>
    </location>
    <ligand>
        <name>K(+)</name>
        <dbReference type="ChEBI" id="CHEBI:29103"/>
    </ligand>
</feature>
<proteinExistence type="inferred from homology"/>
<keyword evidence="5" id="KW-0997">Cell inner membrane</keyword>
<keyword evidence="10" id="KW-0406">Ion transport</keyword>
<comment type="subcellular location">
    <subcellularLocation>
        <location evidence="1">Cell inner membrane</location>
        <topology evidence="1">Multi-pass membrane protein</topology>
    </subcellularLocation>
</comment>
<dbReference type="InterPro" id="IPR003445">
    <property type="entry name" value="Cat_transpt"/>
</dbReference>
<dbReference type="RefSeq" id="WP_158867606.1">
    <property type="nucleotide sequence ID" value="NZ_CP046401.1"/>
</dbReference>
<dbReference type="EMBL" id="CP046401">
    <property type="protein sequence ID" value="QGY44879.1"/>
    <property type="molecule type" value="Genomic_DNA"/>
</dbReference>
<feature type="transmembrane region" description="Helical" evidence="13">
    <location>
        <begin position="188"/>
        <end position="206"/>
    </location>
</feature>
<keyword evidence="3" id="KW-0813">Transport</keyword>
<dbReference type="PANTHER" id="PTHR32024:SF2">
    <property type="entry name" value="TRK SYSTEM POTASSIUM UPTAKE PROTEIN TRKG-RELATED"/>
    <property type="match status" value="1"/>
</dbReference>
<dbReference type="InterPro" id="IPR004772">
    <property type="entry name" value="TrkH"/>
</dbReference>
<evidence type="ECO:0000256" key="9">
    <source>
        <dbReference type="ARBA" id="ARBA00022989"/>
    </source>
</evidence>
<feature type="transmembrane region" description="Helical" evidence="13">
    <location>
        <begin position="336"/>
        <end position="358"/>
    </location>
</feature>
<dbReference type="GO" id="GO:0046872">
    <property type="term" value="F:metal ion binding"/>
    <property type="evidence" value="ECO:0007669"/>
    <property type="project" value="UniProtKB-KW"/>
</dbReference>
<evidence type="ECO:0000256" key="13">
    <source>
        <dbReference type="SAM" id="Phobius"/>
    </source>
</evidence>
<comment type="similarity">
    <text evidence="2">Belongs to the TrkH potassium transport family.</text>
</comment>
<dbReference type="GO" id="GO:0015379">
    <property type="term" value="F:potassium:chloride symporter activity"/>
    <property type="evidence" value="ECO:0007669"/>
    <property type="project" value="InterPro"/>
</dbReference>
<evidence type="ECO:0000313" key="15">
    <source>
        <dbReference type="Proteomes" id="UP000428260"/>
    </source>
</evidence>
<feature type="binding site" evidence="12">
    <location>
        <position position="320"/>
    </location>
    <ligand>
        <name>K(+)</name>
        <dbReference type="ChEBI" id="CHEBI:29103"/>
    </ligand>
</feature>
<keyword evidence="8 12" id="KW-0630">Potassium</keyword>
<keyword evidence="15" id="KW-1185">Reference proteome</keyword>
<keyword evidence="6" id="KW-0633">Potassium transport</keyword>
<keyword evidence="7 13" id="KW-0812">Transmembrane</keyword>
<dbReference type="PANTHER" id="PTHR32024">
    <property type="entry name" value="TRK SYSTEM POTASSIUM UPTAKE PROTEIN TRKG-RELATED"/>
    <property type="match status" value="1"/>
</dbReference>
<organism evidence="14 15">
    <name type="scientific">Maribellus comscasis</name>
    <dbReference type="NCBI Taxonomy" id="2681766"/>
    <lineage>
        <taxon>Bacteria</taxon>
        <taxon>Pseudomonadati</taxon>
        <taxon>Bacteroidota</taxon>
        <taxon>Bacteroidia</taxon>
        <taxon>Marinilabiliales</taxon>
        <taxon>Prolixibacteraceae</taxon>
        <taxon>Maribellus</taxon>
    </lineage>
</organism>
<feature type="transmembrane region" description="Helical" evidence="13">
    <location>
        <begin position="12"/>
        <end position="32"/>
    </location>
</feature>
<feature type="transmembrane region" description="Helical" evidence="13">
    <location>
        <begin position="394"/>
        <end position="417"/>
    </location>
</feature>